<evidence type="ECO:0000313" key="2">
    <source>
        <dbReference type="EMBL" id="SHI83997.1"/>
    </source>
</evidence>
<organism evidence="2 3">
    <name type="scientific">Mesonia phycicola</name>
    <dbReference type="NCBI Taxonomy" id="579105"/>
    <lineage>
        <taxon>Bacteria</taxon>
        <taxon>Pseudomonadati</taxon>
        <taxon>Bacteroidota</taxon>
        <taxon>Flavobacteriia</taxon>
        <taxon>Flavobacteriales</taxon>
        <taxon>Flavobacteriaceae</taxon>
        <taxon>Mesonia</taxon>
    </lineage>
</organism>
<dbReference type="EMBL" id="FQYY01000005">
    <property type="protein sequence ID" value="SHI83997.1"/>
    <property type="molecule type" value="Genomic_DNA"/>
</dbReference>
<name>A0A1M6EEN3_9FLAO</name>
<feature type="signal peptide" evidence="1">
    <location>
        <begin position="1"/>
        <end position="19"/>
    </location>
</feature>
<reference evidence="2 3" key="1">
    <citation type="submission" date="2016-11" db="EMBL/GenBank/DDBJ databases">
        <authorList>
            <person name="Jaros S."/>
            <person name="Januszkiewicz K."/>
            <person name="Wedrychowicz H."/>
        </authorList>
    </citation>
    <scope>NUCLEOTIDE SEQUENCE [LARGE SCALE GENOMIC DNA]</scope>
    <source>
        <strain evidence="2 3">DSM 21425</strain>
    </source>
</reference>
<gene>
    <name evidence="2" type="ORF">SAMN04488096_10555</name>
</gene>
<proteinExistence type="predicted"/>
<keyword evidence="3" id="KW-1185">Reference proteome</keyword>
<accession>A0A1M6EEN3</accession>
<evidence type="ECO:0008006" key="4">
    <source>
        <dbReference type="Google" id="ProtNLM"/>
    </source>
</evidence>
<evidence type="ECO:0000313" key="3">
    <source>
        <dbReference type="Proteomes" id="UP000184225"/>
    </source>
</evidence>
<dbReference type="AlphaFoldDB" id="A0A1M6EEN3"/>
<sequence length="1136" mass="129691">MRIFTLLFFLFGFSMCMKAQEISTDFQKKRVSVKDTIVIDTVSINPSFFKLSNFKNQEIASSNYKVDFAKSILIITDSLKQKNDSLIIEYKKYPDFLTRRYYQFDPKVITNGSLNQRIYTMGQKNKASTFTPFEGLNTSGSISRGITTGTNQNTVLDSELDLQISGKIAPQVNLRASIQDSNIPIQESGYSQNLDEFDQIFIELYGKNWNVRAGDVDLVQSESYFASFTKKVQGLSVGATLNPTGNSTNVYAAGALVKGVFTRDKFDGQEGNQGPYKLNGANGELYVVIVSGSESVFVNGIQLQRGENEDYIIDYNAGEIIFNSTFPITSEMRITVEFQYSDQNYSRIIAMAGAKHNSEKLQIGGFLYSENDLKNQELQQSLSDEQKQILSDAGDDATAMYAESAIEDTFDEGKVLYKKEIINGETIYIYSINPEDDLYNVSFTLVGNNLGDYVLTSSSAISNIYEYVAPIDGVKQGNYAPLTQLFAPTKLQIGVINGSYLPSKKTSIDFELAGSKNDENLYSDLDDDDNDGVATRINVKQTVLASEKSQLNAFANFNYLQENFNSIELLYNIEFDRDWNLPTTTNGDQNYLNTGLQYSSKDYGTIQYSFQNLKYTDSYNGNRQLLQSKSRFGKLQIQTNSSYLKSEANNYNSEFLRIYTNTVYSFKKAWSGLKFELEDNLQEDSETGEITNTSQKYKSYEVYTGVGDSTNLYAEIGYTHRVNDSLRDVSLKRVNSSNTYYIKSTLINSNDTKLSLYANYRKLSNEDEDTEDEQSLNSRILYNQFLFNKIVNLNTTYETSSGTLAQQEFTYVEVNAGEGTYTWLDYNGNGVQELNEFEIASYSDEAKYTRVLLPNQIYLNTHQNKFSQIVTLNFQQWSGDKNFKKFLSKFYNQTSYLIDRKIEREEDNFDLNPFNDTEDELAVNFNFKNTIYFNRGKQNYTTSYSYISTRNKNLLSTGLQESEIKSHQVNFNHKFNNSWLVSFTDKLTETKNTSENYESQNYKINGFTINPELSYLLSQNTRFNVFYQFQSQDNKIGDLEKLQQNKLGTSFTFNNTQKYSFNGELNYIYNNFEGDSFSTVGYQMLQGLQAGKNYTWSLLAQKKLTDYLDLNLSYFGRKSEGSTTIHTGTVQLRAYF</sequence>
<feature type="chain" id="PRO_5009917065" description="Outer membrane protein beta-barrel family protein" evidence="1">
    <location>
        <begin position="20"/>
        <end position="1136"/>
    </location>
</feature>
<dbReference type="OrthoDB" id="9815802at2"/>
<dbReference type="STRING" id="579105.SAMN04488096_10555"/>
<keyword evidence="1" id="KW-0732">Signal</keyword>
<evidence type="ECO:0000256" key="1">
    <source>
        <dbReference type="SAM" id="SignalP"/>
    </source>
</evidence>
<dbReference type="Proteomes" id="UP000184225">
    <property type="component" value="Unassembled WGS sequence"/>
</dbReference>
<protein>
    <recommendedName>
        <fullName evidence="4">Outer membrane protein beta-barrel family protein</fullName>
    </recommendedName>
</protein>